<organism evidence="6 7">
    <name type="scientific">Potamilus streckersoni</name>
    <dbReference type="NCBI Taxonomy" id="2493646"/>
    <lineage>
        <taxon>Eukaryota</taxon>
        <taxon>Metazoa</taxon>
        <taxon>Spiralia</taxon>
        <taxon>Lophotrochozoa</taxon>
        <taxon>Mollusca</taxon>
        <taxon>Bivalvia</taxon>
        <taxon>Autobranchia</taxon>
        <taxon>Heteroconchia</taxon>
        <taxon>Palaeoheterodonta</taxon>
        <taxon>Unionida</taxon>
        <taxon>Unionoidea</taxon>
        <taxon>Unionidae</taxon>
        <taxon>Ambleminae</taxon>
        <taxon>Lampsilini</taxon>
        <taxon>Potamilus</taxon>
    </lineage>
</organism>
<sequence>MSPSDYVEDLVYDLSLKTSCIKELFEEIIEKFLAVMLNQFRKDFLQAMSVEKKMVHRKQIGISKHIRTKLSPISYKHITEDKSKDKNVSHHLLKSCVFENKSFLMSFRKRELKNSENIPNPEFLIRPTSVERHHIQENVSEHTVHGQYKSDDNTDTGNTVTEHQVGKQLSLRDECMETVSNIIEPVAGTSYISHERQEEKEKEVMTMLYESNKEYDNEYDEKELEEKNDEICKLCQKEYEEGETWIQCDDCSGWYHRKCAGLSSTHHFESQYDRLISLCRNKK</sequence>
<evidence type="ECO:0000313" key="6">
    <source>
        <dbReference type="EMBL" id="KAK3590070.1"/>
    </source>
</evidence>
<dbReference type="InterPro" id="IPR001965">
    <property type="entry name" value="Znf_PHD"/>
</dbReference>
<comment type="caution">
    <text evidence="6">The sequence shown here is derived from an EMBL/GenBank/DDBJ whole genome shotgun (WGS) entry which is preliminary data.</text>
</comment>
<keyword evidence="7" id="KW-1185">Reference proteome</keyword>
<dbReference type="SMART" id="SM00249">
    <property type="entry name" value="PHD"/>
    <property type="match status" value="1"/>
</dbReference>
<keyword evidence="2" id="KW-0863">Zinc-finger</keyword>
<dbReference type="Gene3D" id="3.30.40.10">
    <property type="entry name" value="Zinc/RING finger domain, C3HC4 (zinc finger)"/>
    <property type="match status" value="1"/>
</dbReference>
<accession>A0AAE0VV19</accession>
<reference evidence="6" key="3">
    <citation type="submission" date="2023-05" db="EMBL/GenBank/DDBJ databases">
        <authorList>
            <person name="Smith C.H."/>
        </authorList>
    </citation>
    <scope>NUCLEOTIDE SEQUENCE</scope>
    <source>
        <strain evidence="6">CHS0354</strain>
        <tissue evidence="6">Mantle</tissue>
    </source>
</reference>
<feature type="compositionally biased region" description="Basic and acidic residues" evidence="4">
    <location>
        <begin position="141"/>
        <end position="152"/>
    </location>
</feature>
<keyword evidence="1" id="KW-0479">Metal-binding</keyword>
<dbReference type="InterPro" id="IPR013083">
    <property type="entry name" value="Znf_RING/FYVE/PHD"/>
</dbReference>
<feature type="domain" description="Zinc finger PHD-type" evidence="5">
    <location>
        <begin position="231"/>
        <end position="283"/>
    </location>
</feature>
<reference evidence="6" key="1">
    <citation type="journal article" date="2021" name="Genome Biol. Evol.">
        <title>A High-Quality Reference Genome for a Parasitic Bivalve with Doubly Uniparental Inheritance (Bivalvia: Unionida).</title>
        <authorList>
            <person name="Smith C.H."/>
        </authorList>
    </citation>
    <scope>NUCLEOTIDE SEQUENCE</scope>
    <source>
        <strain evidence="6">CHS0354</strain>
    </source>
</reference>
<dbReference type="CDD" id="cd15517">
    <property type="entry name" value="PHD_TCF19_like"/>
    <property type="match status" value="1"/>
</dbReference>
<dbReference type="InterPro" id="IPR019787">
    <property type="entry name" value="Znf_PHD-finger"/>
</dbReference>
<keyword evidence="3" id="KW-0862">Zinc</keyword>
<reference evidence="6" key="2">
    <citation type="journal article" date="2021" name="Genome Biol. Evol.">
        <title>Developing a high-quality reference genome for a parasitic bivalve with doubly uniparental inheritance (Bivalvia: Unionida).</title>
        <authorList>
            <person name="Smith C.H."/>
        </authorList>
    </citation>
    <scope>NUCLEOTIDE SEQUENCE</scope>
    <source>
        <strain evidence="6">CHS0354</strain>
        <tissue evidence="6">Mantle</tissue>
    </source>
</reference>
<dbReference type="SUPFAM" id="SSF57903">
    <property type="entry name" value="FYVE/PHD zinc finger"/>
    <property type="match status" value="1"/>
</dbReference>
<feature type="region of interest" description="Disordered" evidence="4">
    <location>
        <begin position="141"/>
        <end position="160"/>
    </location>
</feature>
<dbReference type="Pfam" id="PF00628">
    <property type="entry name" value="PHD"/>
    <property type="match status" value="1"/>
</dbReference>
<protein>
    <recommendedName>
        <fullName evidence="5">Zinc finger PHD-type domain-containing protein</fullName>
    </recommendedName>
</protein>
<evidence type="ECO:0000256" key="1">
    <source>
        <dbReference type="ARBA" id="ARBA00022723"/>
    </source>
</evidence>
<evidence type="ECO:0000256" key="2">
    <source>
        <dbReference type="ARBA" id="ARBA00022771"/>
    </source>
</evidence>
<dbReference type="EMBL" id="JAEAOA010002345">
    <property type="protein sequence ID" value="KAK3590070.1"/>
    <property type="molecule type" value="Genomic_DNA"/>
</dbReference>
<gene>
    <name evidence="6" type="ORF">CHS0354_041112</name>
</gene>
<dbReference type="AlphaFoldDB" id="A0AAE0VV19"/>
<dbReference type="InterPro" id="IPR011011">
    <property type="entry name" value="Znf_FYVE_PHD"/>
</dbReference>
<proteinExistence type="predicted"/>
<evidence type="ECO:0000313" key="7">
    <source>
        <dbReference type="Proteomes" id="UP001195483"/>
    </source>
</evidence>
<evidence type="ECO:0000256" key="4">
    <source>
        <dbReference type="SAM" id="MobiDB-lite"/>
    </source>
</evidence>
<dbReference type="Proteomes" id="UP001195483">
    <property type="component" value="Unassembled WGS sequence"/>
</dbReference>
<dbReference type="GO" id="GO:0008270">
    <property type="term" value="F:zinc ion binding"/>
    <property type="evidence" value="ECO:0007669"/>
    <property type="project" value="UniProtKB-KW"/>
</dbReference>
<evidence type="ECO:0000259" key="5">
    <source>
        <dbReference type="SMART" id="SM00249"/>
    </source>
</evidence>
<evidence type="ECO:0000256" key="3">
    <source>
        <dbReference type="ARBA" id="ARBA00022833"/>
    </source>
</evidence>
<name>A0AAE0VV19_9BIVA</name>